<comment type="caution">
    <text evidence="2">The sequence shown here is derived from an EMBL/GenBank/DDBJ whole genome shotgun (WGS) entry which is preliminary data.</text>
</comment>
<dbReference type="SUPFAM" id="SSF51735">
    <property type="entry name" value="NAD(P)-binding Rossmann-fold domains"/>
    <property type="match status" value="1"/>
</dbReference>
<gene>
    <name evidence="2" type="ORF">V5O48_015024</name>
</gene>
<dbReference type="Pfam" id="PF00106">
    <property type="entry name" value="adh_short"/>
    <property type="match status" value="1"/>
</dbReference>
<evidence type="ECO:0000313" key="2">
    <source>
        <dbReference type="EMBL" id="KAL0566976.1"/>
    </source>
</evidence>
<feature type="non-terminal residue" evidence="2">
    <location>
        <position position="217"/>
    </location>
</feature>
<dbReference type="PANTHER" id="PTHR43157:SF31">
    <property type="entry name" value="PHOSPHATIDYLINOSITOL-GLYCAN BIOSYNTHESIS CLASS F PROTEIN"/>
    <property type="match status" value="1"/>
</dbReference>
<evidence type="ECO:0000313" key="3">
    <source>
        <dbReference type="Proteomes" id="UP001465976"/>
    </source>
</evidence>
<dbReference type="InterPro" id="IPR036291">
    <property type="entry name" value="NAD(P)-bd_dom_sf"/>
</dbReference>
<protein>
    <submittedName>
        <fullName evidence="2">Uncharacterized protein</fullName>
    </submittedName>
</protein>
<proteinExistence type="predicted"/>
<dbReference type="Proteomes" id="UP001465976">
    <property type="component" value="Unassembled WGS sequence"/>
</dbReference>
<evidence type="ECO:0000256" key="1">
    <source>
        <dbReference type="ARBA" id="ARBA00023002"/>
    </source>
</evidence>
<reference evidence="2 3" key="1">
    <citation type="submission" date="2024-02" db="EMBL/GenBank/DDBJ databases">
        <title>A draft genome for the cacao thread blight pathogen Marasmius crinis-equi.</title>
        <authorList>
            <person name="Cohen S.P."/>
            <person name="Baruah I.K."/>
            <person name="Amoako-Attah I."/>
            <person name="Bukari Y."/>
            <person name="Meinhardt L.W."/>
            <person name="Bailey B.A."/>
        </authorList>
    </citation>
    <scope>NUCLEOTIDE SEQUENCE [LARGE SCALE GENOMIC DNA]</scope>
    <source>
        <strain evidence="2 3">GH-76</strain>
    </source>
</reference>
<organism evidence="2 3">
    <name type="scientific">Marasmius crinis-equi</name>
    <dbReference type="NCBI Taxonomy" id="585013"/>
    <lineage>
        <taxon>Eukaryota</taxon>
        <taxon>Fungi</taxon>
        <taxon>Dikarya</taxon>
        <taxon>Basidiomycota</taxon>
        <taxon>Agaricomycotina</taxon>
        <taxon>Agaricomycetes</taxon>
        <taxon>Agaricomycetidae</taxon>
        <taxon>Agaricales</taxon>
        <taxon>Marasmiineae</taxon>
        <taxon>Marasmiaceae</taxon>
        <taxon>Marasmius</taxon>
    </lineage>
</organism>
<accession>A0ABR3EVN7</accession>
<dbReference type="PANTHER" id="PTHR43157">
    <property type="entry name" value="PHOSPHATIDYLINOSITOL-GLYCAN BIOSYNTHESIS CLASS F PROTEIN-RELATED"/>
    <property type="match status" value="1"/>
</dbReference>
<sequence length="217" mass="24161">MILTREQFQEQQLEGMPPPVEGVSLSGQVVVITGANVGLGFEAAKHFAARGPQKLIIVCRNVQKGQDALSRTSQLFFLRFFESPTIEAGIKSDTGFQNIELWIADFASFDSVKALKGKIDTLERLDILVENAAILSYDYEETKDGWESSLQVNILALAHHIILHLPKLLETAKNYPETVPRIVVVSSDVHYWAKISPEVVEAAKPLKFLNVKAQYNP</sequence>
<name>A0ABR3EVN7_9AGAR</name>
<dbReference type="Gene3D" id="3.40.50.720">
    <property type="entry name" value="NAD(P)-binding Rossmann-like Domain"/>
    <property type="match status" value="1"/>
</dbReference>
<keyword evidence="3" id="KW-1185">Reference proteome</keyword>
<keyword evidence="1" id="KW-0560">Oxidoreductase</keyword>
<dbReference type="InterPro" id="IPR002347">
    <property type="entry name" value="SDR_fam"/>
</dbReference>
<dbReference type="EMBL" id="JBAHYK010001716">
    <property type="protein sequence ID" value="KAL0566976.1"/>
    <property type="molecule type" value="Genomic_DNA"/>
</dbReference>